<evidence type="ECO:0000313" key="8">
    <source>
        <dbReference type="Proteomes" id="UP000562929"/>
    </source>
</evidence>
<dbReference type="InterPro" id="IPR004712">
    <property type="entry name" value="Na+/H+_antiporter_fungi"/>
</dbReference>
<protein>
    <submittedName>
        <fullName evidence="7">Na(+)/H(+) antiporter 2</fullName>
    </submittedName>
</protein>
<proteinExistence type="predicted"/>
<keyword evidence="2 5" id="KW-0812">Transmembrane</keyword>
<evidence type="ECO:0000256" key="1">
    <source>
        <dbReference type="ARBA" id="ARBA00004141"/>
    </source>
</evidence>
<evidence type="ECO:0000256" key="3">
    <source>
        <dbReference type="ARBA" id="ARBA00022989"/>
    </source>
</evidence>
<dbReference type="Gene3D" id="1.20.1530.20">
    <property type="match status" value="1"/>
</dbReference>
<dbReference type="EMBL" id="JAACLJ010000008">
    <property type="protein sequence ID" value="KAF4581931.1"/>
    <property type="molecule type" value="Genomic_DNA"/>
</dbReference>
<feature type="transmembrane region" description="Helical" evidence="5">
    <location>
        <begin position="434"/>
        <end position="460"/>
    </location>
</feature>
<dbReference type="GO" id="GO:0005886">
    <property type="term" value="C:plasma membrane"/>
    <property type="evidence" value="ECO:0007669"/>
    <property type="project" value="InterPro"/>
</dbReference>
<feature type="transmembrane region" description="Helical" evidence="5">
    <location>
        <begin position="16"/>
        <end position="37"/>
    </location>
</feature>
<evidence type="ECO:0000256" key="5">
    <source>
        <dbReference type="SAM" id="Phobius"/>
    </source>
</evidence>
<keyword evidence="4 5" id="KW-0472">Membrane</keyword>
<feature type="transmembrane region" description="Helical" evidence="5">
    <location>
        <begin position="354"/>
        <end position="374"/>
    </location>
</feature>
<feature type="transmembrane region" description="Helical" evidence="5">
    <location>
        <begin position="197"/>
        <end position="214"/>
    </location>
</feature>
<dbReference type="InterPro" id="IPR038770">
    <property type="entry name" value="Na+/solute_symporter_sf"/>
</dbReference>
<dbReference type="GO" id="GO:0120029">
    <property type="term" value="P:proton export across plasma membrane"/>
    <property type="evidence" value="ECO:0007669"/>
    <property type="project" value="InterPro"/>
</dbReference>
<evidence type="ECO:0000259" key="6">
    <source>
        <dbReference type="Pfam" id="PF00999"/>
    </source>
</evidence>
<feature type="transmembrane region" description="Helical" evidence="5">
    <location>
        <begin position="324"/>
        <end position="342"/>
    </location>
</feature>
<evidence type="ECO:0000313" key="7">
    <source>
        <dbReference type="EMBL" id="KAF4581931.1"/>
    </source>
</evidence>
<dbReference type="InterPro" id="IPR006153">
    <property type="entry name" value="Cation/H_exchanger_TM"/>
</dbReference>
<dbReference type="GO" id="GO:0015385">
    <property type="term" value="F:sodium:proton antiporter activity"/>
    <property type="evidence" value="ECO:0007669"/>
    <property type="project" value="InterPro"/>
</dbReference>
<dbReference type="PANTHER" id="PTHR31382:SF1">
    <property type="entry name" value="SODIUM ION_PROTON EXCHANGER (EUROFUNG)"/>
    <property type="match status" value="1"/>
</dbReference>
<feature type="transmembrane region" description="Helical" evidence="5">
    <location>
        <begin position="49"/>
        <end position="69"/>
    </location>
</feature>
<keyword evidence="3 5" id="KW-1133">Transmembrane helix</keyword>
<feature type="transmembrane region" description="Helical" evidence="5">
    <location>
        <begin position="272"/>
        <end position="303"/>
    </location>
</feature>
<feature type="transmembrane region" description="Helical" evidence="5">
    <location>
        <begin position="226"/>
        <end position="252"/>
    </location>
</feature>
<dbReference type="Pfam" id="PF00999">
    <property type="entry name" value="Na_H_Exchanger"/>
    <property type="match status" value="1"/>
</dbReference>
<comment type="caution">
    <text evidence="7">The sequence shown here is derived from an EMBL/GenBank/DDBJ whole genome shotgun (WGS) entry which is preliminary data.</text>
</comment>
<feature type="domain" description="Cation/H+ exchanger transmembrane" evidence="6">
    <location>
        <begin position="31"/>
        <end position="452"/>
    </location>
</feature>
<dbReference type="PANTHER" id="PTHR31382">
    <property type="entry name" value="NA(+)/H(+) ANTIPORTER"/>
    <property type="match status" value="1"/>
</dbReference>
<reference evidence="7 8" key="1">
    <citation type="journal article" date="2020" name="G3 (Bethesda)">
        <title>Genetic Underpinnings of Host Manipulation by Ophiocordyceps as Revealed by Comparative Transcriptomics.</title>
        <authorList>
            <person name="Will I."/>
            <person name="Das B."/>
            <person name="Trinh T."/>
            <person name="Brachmann A."/>
            <person name="Ohm R.A."/>
            <person name="de Bekker C."/>
        </authorList>
    </citation>
    <scope>NUCLEOTIDE SEQUENCE [LARGE SCALE GENOMIC DNA]</scope>
    <source>
        <strain evidence="7 8">EC05</strain>
    </source>
</reference>
<organism evidence="7 8">
    <name type="scientific">Ophiocordyceps camponoti-floridani</name>
    <dbReference type="NCBI Taxonomy" id="2030778"/>
    <lineage>
        <taxon>Eukaryota</taxon>
        <taxon>Fungi</taxon>
        <taxon>Dikarya</taxon>
        <taxon>Ascomycota</taxon>
        <taxon>Pezizomycotina</taxon>
        <taxon>Sordariomycetes</taxon>
        <taxon>Hypocreomycetidae</taxon>
        <taxon>Hypocreales</taxon>
        <taxon>Ophiocordycipitaceae</taxon>
        <taxon>Ophiocordyceps</taxon>
    </lineage>
</organism>
<dbReference type="Proteomes" id="UP000562929">
    <property type="component" value="Unassembled WGS sequence"/>
</dbReference>
<evidence type="ECO:0000256" key="2">
    <source>
        <dbReference type="ARBA" id="ARBA00022692"/>
    </source>
</evidence>
<feature type="transmembrane region" description="Helical" evidence="5">
    <location>
        <begin position="386"/>
        <end position="405"/>
    </location>
</feature>
<evidence type="ECO:0000256" key="4">
    <source>
        <dbReference type="ARBA" id="ARBA00023136"/>
    </source>
</evidence>
<comment type="subcellular location">
    <subcellularLocation>
        <location evidence="1">Membrane</location>
        <topology evidence="1">Multi-pass membrane protein</topology>
    </subcellularLocation>
</comment>
<dbReference type="AlphaFoldDB" id="A0A8H4Q1C5"/>
<dbReference type="OrthoDB" id="5327978at2759"/>
<feature type="transmembrane region" description="Helical" evidence="5">
    <location>
        <begin position="121"/>
        <end position="144"/>
    </location>
</feature>
<gene>
    <name evidence="7" type="ORF">GQ602_006555</name>
</gene>
<accession>A0A8H4Q1C5</accession>
<dbReference type="GO" id="GO:0036376">
    <property type="term" value="P:sodium ion export across plasma membrane"/>
    <property type="evidence" value="ECO:0007669"/>
    <property type="project" value="InterPro"/>
</dbReference>
<sequence>MTQKKVWAIPLELSNYNVIVALLGGFISLFGLVSFLLKENFYLSESLISLLAGLAFGPLGANLIRPGAYVQCDDTAIPDVRCEASLNHITLNFSRLVLAIQLVLAGVQLPRKYLWKEYKPILLLIGPGMTCMWLATSLLVWGLADTPGILQALAIGACVTPTDPVLSAVIIKGKFANENVPKDLQDLVVAESGANDGLGYPFLFLALYLIKFLGPTASSGGAREAMGLWFAMTWSYTILLSIIFGAVVGYLAKELLRWAKERGYVDREAFTVFSIALALFVFGTCGLIGTDDLLACFIAGNAFTWDDWFRVQTLDDSLQPTMDMLLNVSIFLWYGASLPWNLFSQNSVISTGRLVALGLLVLLLRRLPWIYCLHWWIPQLRNAKRAVFVGFFGPMGVSAVFYLLISLNFIDDHLSDETGQPRSDVKNFGETMRVVVWFLVVCSTLVHGLSIPLGRVGYVAPKRIMHVFKRRSSDEPLRVEARSKIPVIGRYISRSASVTVDAWRPWTALELRVLRPVHWGPDRSTRTVDGSTAGSGSATPIGKNNFVVVDLAARAKSVFSVQPATNSEKGNSAAINLPTGAGLNHYGASQANISATSLNVSVIQLPN</sequence>
<keyword evidence="8" id="KW-1185">Reference proteome</keyword>
<name>A0A8H4Q1C5_9HYPO</name>
<dbReference type="GO" id="GO:0042391">
    <property type="term" value="P:regulation of membrane potential"/>
    <property type="evidence" value="ECO:0007669"/>
    <property type="project" value="InterPro"/>
</dbReference>